<dbReference type="OrthoDB" id="69646at2759"/>
<evidence type="ECO:0000313" key="1">
    <source>
        <dbReference type="EMBL" id="GBP00163.1"/>
    </source>
</evidence>
<organism evidence="1 2">
    <name type="scientific">Eumeta variegata</name>
    <name type="common">Bagworm moth</name>
    <name type="synonym">Eumeta japonica</name>
    <dbReference type="NCBI Taxonomy" id="151549"/>
    <lineage>
        <taxon>Eukaryota</taxon>
        <taxon>Metazoa</taxon>
        <taxon>Ecdysozoa</taxon>
        <taxon>Arthropoda</taxon>
        <taxon>Hexapoda</taxon>
        <taxon>Insecta</taxon>
        <taxon>Pterygota</taxon>
        <taxon>Neoptera</taxon>
        <taxon>Endopterygota</taxon>
        <taxon>Lepidoptera</taxon>
        <taxon>Glossata</taxon>
        <taxon>Ditrysia</taxon>
        <taxon>Tineoidea</taxon>
        <taxon>Psychidae</taxon>
        <taxon>Oiketicinae</taxon>
        <taxon>Eumeta</taxon>
    </lineage>
</organism>
<dbReference type="EMBL" id="BGZK01006684">
    <property type="protein sequence ID" value="GBP00163.1"/>
    <property type="molecule type" value="Genomic_DNA"/>
</dbReference>
<dbReference type="Proteomes" id="UP000299102">
    <property type="component" value="Unassembled WGS sequence"/>
</dbReference>
<name>A0A4C1SDB4_EUMVA</name>
<protein>
    <submittedName>
        <fullName evidence="1">Uncharacterized protein</fullName>
    </submittedName>
</protein>
<accession>A0A4C1SDB4</accession>
<comment type="caution">
    <text evidence="1">The sequence shown here is derived from an EMBL/GenBank/DDBJ whole genome shotgun (WGS) entry which is preliminary data.</text>
</comment>
<keyword evidence="2" id="KW-1185">Reference proteome</keyword>
<gene>
    <name evidence="1" type="ORF">EVAR_101395_1</name>
</gene>
<sequence>MPHPTTKEWDPKTFRGIKLYPLLRQTYREFFMYDYDLVPDENGTAPTVLNLTAGVPIGFAFEALNTDADKPIPSVPSTSERSGILAEKLIVTPDVGHFNDFQDESNEVKSKISLKVIKR</sequence>
<reference evidence="1 2" key="1">
    <citation type="journal article" date="2019" name="Commun. Biol.">
        <title>The bagworm genome reveals a unique fibroin gene that provides high tensile strength.</title>
        <authorList>
            <person name="Kono N."/>
            <person name="Nakamura H."/>
            <person name="Ohtoshi R."/>
            <person name="Tomita M."/>
            <person name="Numata K."/>
            <person name="Arakawa K."/>
        </authorList>
    </citation>
    <scope>NUCLEOTIDE SEQUENCE [LARGE SCALE GENOMIC DNA]</scope>
</reference>
<dbReference type="AlphaFoldDB" id="A0A4C1SDB4"/>
<proteinExistence type="predicted"/>
<evidence type="ECO:0000313" key="2">
    <source>
        <dbReference type="Proteomes" id="UP000299102"/>
    </source>
</evidence>